<evidence type="ECO:0000259" key="3">
    <source>
        <dbReference type="Pfam" id="PF14690"/>
    </source>
</evidence>
<protein>
    <submittedName>
        <fullName evidence="5">Transposase</fullName>
    </submittedName>
</protein>
<dbReference type="EMBL" id="CP015368">
    <property type="protein sequence ID" value="APT34980.1"/>
    <property type="molecule type" value="Genomic_DNA"/>
</dbReference>
<dbReference type="Proteomes" id="UP000185487">
    <property type="component" value="Plasmid CBMB27-p1"/>
</dbReference>
<feature type="region of interest" description="Disordered" evidence="1">
    <location>
        <begin position="267"/>
        <end position="291"/>
    </location>
</feature>
<evidence type="ECO:0000313" key="6">
    <source>
        <dbReference type="Proteomes" id="UP000185487"/>
    </source>
</evidence>
<organism evidence="5 7">
    <name type="scientific">Methylobacterium phyllosphaerae</name>
    <dbReference type="NCBI Taxonomy" id="418223"/>
    <lineage>
        <taxon>Bacteria</taxon>
        <taxon>Pseudomonadati</taxon>
        <taxon>Pseudomonadota</taxon>
        <taxon>Alphaproteobacteria</taxon>
        <taxon>Hyphomicrobiales</taxon>
        <taxon>Methylobacteriaceae</taxon>
        <taxon>Methylobacterium</taxon>
    </lineage>
</organism>
<dbReference type="NCBIfam" id="NF033550">
    <property type="entry name" value="transpos_ISL3"/>
    <property type="match status" value="1"/>
</dbReference>
<reference evidence="5 7" key="2">
    <citation type="submission" date="2016-10" db="EMBL/GenBank/DDBJ databases">
        <authorList>
            <person name="Varghese N."/>
            <person name="Submissions S."/>
        </authorList>
    </citation>
    <scope>NUCLEOTIDE SEQUENCE [LARGE SCALE GENOMIC DNA]</scope>
    <source>
        <strain evidence="5 7">CBMB27</strain>
    </source>
</reference>
<dbReference type="KEGG" id="mphy:MCBMB27_05689"/>
<name>A0AAE8HXP6_9HYPH</name>
<sequence length="529" mass="57887">MVISNPSLPSVPEGVHVDELALGVGTLTITARTTAPRAVCPQCGQWSARGHSAYWRTLKDLPWQDRSVTWRVKVRRFRCGRCPRRIFAEPVPGLARAKAQRSDRLAAAQTDIGVALGGEAGARLSRRLAMPVSGDTVLRLVRRRGIGSSPPPRVVGIDDWAWRRGRRYGTIVCDLERGRVLDLLPGRSCAPVRDWLAAHPDIAVVSRDRAGPYAEAARLGAPQAIQVADRWHLLVNASDALRGVVERHQPEIREAARRVVSQIPAPIVAAADPADPPSEENAGQGSGRRRQRCEAALRLHGEGLSMKAIARTLGASRNGVRRWVRAGAFVPYRRPPAPTQLDPHLPLVEARWRDGQHNAAALHRELRAVGFEGGYEIVQCWAKRRRSDAGHDRPVRPPSAQIPSTRRIARWLTCDPAKLSLDDRRFVEVLCGLAPRLQATAEQVRGFGMILRAGDPAALKPWLDAADASGLGGLVAGLRQDEAAVQAAIAEPWSNGPVEGQVNRLKLIKRSMYGRAGFDLLRQRVLHAA</sequence>
<reference evidence="4 6" key="1">
    <citation type="submission" date="2016-04" db="EMBL/GenBank/DDBJ databases">
        <title>Complete genome sequencing and analysis of CBMB27, Methylobacterium phyllosphaerae isolated from leaf tissues of rice (Oryza sativa L.).</title>
        <authorList>
            <person name="Lee Y."/>
            <person name="Hwangbo K."/>
            <person name="Chung H."/>
            <person name="Yoo J."/>
            <person name="Kim K.Y."/>
            <person name="Sa T.M."/>
            <person name="Um Y."/>
            <person name="Madhaiyan M."/>
        </authorList>
    </citation>
    <scope>NUCLEOTIDE SEQUENCE [LARGE SCALE GENOMIC DNA]</scope>
    <source>
        <strain evidence="4 6">CBMB27</strain>
        <plasmid evidence="4 6">CBMB27-p1</plasmid>
    </source>
</reference>
<dbReference type="InterPro" id="IPR029261">
    <property type="entry name" value="Transposase_Znf"/>
</dbReference>
<keyword evidence="4" id="KW-0614">Plasmid</keyword>
<dbReference type="PANTHER" id="PTHR33498:SF1">
    <property type="entry name" value="TRANSPOSASE FOR INSERTION SEQUENCE ELEMENT IS1557"/>
    <property type="match status" value="1"/>
</dbReference>
<accession>A0AAE8HXP6</accession>
<evidence type="ECO:0000313" key="5">
    <source>
        <dbReference type="EMBL" id="SFH65672.1"/>
    </source>
</evidence>
<evidence type="ECO:0000313" key="7">
    <source>
        <dbReference type="Proteomes" id="UP000199140"/>
    </source>
</evidence>
<dbReference type="EMBL" id="FOPK01000040">
    <property type="protein sequence ID" value="SFH65672.1"/>
    <property type="molecule type" value="Genomic_DNA"/>
</dbReference>
<gene>
    <name evidence="4" type="ORF">MCBMB27_05689</name>
    <name evidence="5" type="ORF">SAMN05192567_14020</name>
</gene>
<feature type="domain" description="Transposase IS204/IS1001/IS1096/IS1165 DDE" evidence="2">
    <location>
        <begin position="155"/>
        <end position="260"/>
    </location>
</feature>
<evidence type="ECO:0000259" key="2">
    <source>
        <dbReference type="Pfam" id="PF01610"/>
    </source>
</evidence>
<dbReference type="Proteomes" id="UP000199140">
    <property type="component" value="Unassembled WGS sequence"/>
</dbReference>
<geneLocation type="plasmid" evidence="4 6">
    <name>CBMB27-p1</name>
</geneLocation>
<evidence type="ECO:0000313" key="4">
    <source>
        <dbReference type="EMBL" id="APT34980.1"/>
    </source>
</evidence>
<keyword evidence="6" id="KW-1185">Reference proteome</keyword>
<dbReference type="PANTHER" id="PTHR33498">
    <property type="entry name" value="TRANSPOSASE FOR INSERTION SEQUENCE ELEMENT IS1557"/>
    <property type="match status" value="1"/>
</dbReference>
<dbReference type="AlphaFoldDB" id="A0AAE8HXP6"/>
<proteinExistence type="predicted"/>
<dbReference type="Pfam" id="PF01610">
    <property type="entry name" value="DDE_Tnp_ISL3"/>
    <property type="match status" value="1"/>
</dbReference>
<dbReference type="InterPro" id="IPR002560">
    <property type="entry name" value="Transposase_DDE"/>
</dbReference>
<feature type="domain" description="Transposase IS204/IS1001/IS1096/IS1165 zinc-finger" evidence="3">
    <location>
        <begin position="37"/>
        <end position="82"/>
    </location>
</feature>
<dbReference type="Pfam" id="PF14690">
    <property type="entry name" value="Zn_ribbon_ISL3"/>
    <property type="match status" value="1"/>
</dbReference>
<evidence type="ECO:0000256" key="1">
    <source>
        <dbReference type="SAM" id="MobiDB-lite"/>
    </source>
</evidence>
<dbReference type="InterPro" id="IPR047951">
    <property type="entry name" value="Transpos_ISL3"/>
</dbReference>